<accession>A0A2L1JIR2</accession>
<evidence type="ECO:0000313" key="4">
    <source>
        <dbReference type="Proteomes" id="UP000237830"/>
    </source>
</evidence>
<sequence length="148" mass="17088">MRWLFLLLLVLNVFYYVWHQQEAPLRAKDVTPLSLYKGSQQDIRLLSESSDGVARRDRAKAPEAQNTCLYVGGFSDMRQAQLLEQRLMSLDIKAKIQTLNVPDAFGYWLRVSPESRRLADDLPFENLAKEFNELKHKIMLCEGVASLE</sequence>
<dbReference type="RefSeq" id="WP_060755291.1">
    <property type="nucleotide sequence ID" value="NZ_CP025494.1"/>
</dbReference>
<name>A0A0X7K2K2_9PSED</name>
<reference evidence="2" key="2">
    <citation type="submission" date="2016-01" db="EMBL/GenBank/DDBJ databases">
        <authorList>
            <person name="McClelland M."/>
            <person name="Jain A."/>
            <person name="Saraogi P."/>
            <person name="Mendelson R."/>
            <person name="Westerman R."/>
            <person name="SanMiguel P."/>
            <person name="Csonka L."/>
        </authorList>
    </citation>
    <scope>NUCLEOTIDE SEQUENCE [LARGE SCALE GENOMIC DNA]</scope>
    <source>
        <strain evidence="2">Ps006</strain>
    </source>
</reference>
<dbReference type="Proteomes" id="UP000067111">
    <property type="component" value="Unassembled WGS sequence"/>
</dbReference>
<evidence type="ECO:0000313" key="1">
    <source>
        <dbReference type="EMBL" id="AVE08373.1"/>
    </source>
</evidence>
<dbReference type="OrthoDB" id="6193567at2"/>
<evidence type="ECO:0000313" key="2">
    <source>
        <dbReference type="EMBL" id="KWU49877.1"/>
    </source>
</evidence>
<reference evidence="1 4" key="3">
    <citation type="submission" date="2017-12" db="EMBL/GenBank/DDBJ databases">
        <title>Genome sequence of Pseudomonas palleroniana MAB3.</title>
        <authorList>
            <person name="Nascimento F.X."/>
        </authorList>
    </citation>
    <scope>NUCLEOTIDE SEQUENCE [LARGE SCALE GENOMIC DNA]</scope>
    <source>
        <strain evidence="1 4">MAB3</strain>
    </source>
</reference>
<dbReference type="EMBL" id="CP025494">
    <property type="protein sequence ID" value="AVE08373.1"/>
    <property type="molecule type" value="Genomic_DNA"/>
</dbReference>
<proteinExistence type="predicted"/>
<dbReference type="Proteomes" id="UP000237830">
    <property type="component" value="Chromosome"/>
</dbReference>
<organism evidence="2 3">
    <name type="scientific">Pseudomonas palleroniana</name>
    <dbReference type="NCBI Taxonomy" id="191390"/>
    <lineage>
        <taxon>Bacteria</taxon>
        <taxon>Pseudomonadati</taxon>
        <taxon>Pseudomonadota</taxon>
        <taxon>Gammaproteobacteria</taxon>
        <taxon>Pseudomonadales</taxon>
        <taxon>Pseudomonadaceae</taxon>
        <taxon>Pseudomonas</taxon>
    </lineage>
</organism>
<accession>A0A0X7K2K2</accession>
<gene>
    <name evidence="2" type="ORF">AWV77_16710</name>
    <name evidence="1" type="ORF">CYL20_28735</name>
</gene>
<dbReference type="EMBL" id="LRMR01000022">
    <property type="protein sequence ID" value="KWU49877.1"/>
    <property type="molecule type" value="Genomic_DNA"/>
</dbReference>
<reference evidence="3" key="1">
    <citation type="submission" date="2016-01" db="EMBL/GenBank/DDBJ databases">
        <authorList>
            <person name="Gamez R.M."/>
            <person name="Rodriguez F."/>
            <person name="Bernal J.F."/>
            <person name="Agarwala R."/>
            <person name="Landsman D."/>
            <person name="Marino-Ramirez L."/>
        </authorList>
    </citation>
    <scope>NUCLEOTIDE SEQUENCE [LARGE SCALE GENOMIC DNA]</scope>
    <source>
        <strain evidence="3">Ps006</strain>
    </source>
</reference>
<dbReference type="AlphaFoldDB" id="A0A0X7K2K2"/>
<dbReference type="GeneID" id="97919444"/>
<evidence type="ECO:0008006" key="5">
    <source>
        <dbReference type="Google" id="ProtNLM"/>
    </source>
</evidence>
<evidence type="ECO:0000313" key="3">
    <source>
        <dbReference type="Proteomes" id="UP000067111"/>
    </source>
</evidence>
<protein>
    <recommendedName>
        <fullName evidence="5">Sporulation protein</fullName>
    </recommendedName>
</protein>